<sequence length="177" mass="19612">MGWNTTALFVHDRSVDDLVDSLADVVSCLKDDQQVTADQAWSFSPGDRVYIVETAGWAQMWDPDGWFAGNVKGWLDRGGLGALKGTQALAVQFSSVMSTYAFWLFDDGELVRHVCYENGEPSNILGGIVGEPLSIEDQVEFPSWGPDEDFLWSVIENVTGLTADINQQFNAYGLVWH</sequence>
<proteinExistence type="predicted"/>
<evidence type="ECO:0000313" key="1">
    <source>
        <dbReference type="EMBL" id="GAA2700600.1"/>
    </source>
</evidence>
<reference evidence="1 2" key="1">
    <citation type="journal article" date="2019" name="Int. J. Syst. Evol. Microbiol.">
        <title>The Global Catalogue of Microorganisms (GCM) 10K type strain sequencing project: providing services to taxonomists for standard genome sequencing and annotation.</title>
        <authorList>
            <consortium name="The Broad Institute Genomics Platform"/>
            <consortium name="The Broad Institute Genome Sequencing Center for Infectious Disease"/>
            <person name="Wu L."/>
            <person name="Ma J."/>
        </authorList>
    </citation>
    <scope>NUCLEOTIDE SEQUENCE [LARGE SCALE GENOMIC DNA]</scope>
    <source>
        <strain evidence="1 2">JCM 6835</strain>
    </source>
</reference>
<protein>
    <submittedName>
        <fullName evidence="1">Uncharacterized protein</fullName>
    </submittedName>
</protein>
<dbReference type="Proteomes" id="UP001501666">
    <property type="component" value="Unassembled WGS sequence"/>
</dbReference>
<keyword evidence="2" id="KW-1185">Reference proteome</keyword>
<comment type="caution">
    <text evidence="1">The sequence shown here is derived from an EMBL/GenBank/DDBJ whole genome shotgun (WGS) entry which is preliminary data.</text>
</comment>
<dbReference type="RefSeq" id="WP_346157666.1">
    <property type="nucleotide sequence ID" value="NZ_BAAATE010000061.1"/>
</dbReference>
<organism evidence="1 2">
    <name type="scientific">Nonomuraea recticatena</name>
    <dbReference type="NCBI Taxonomy" id="46178"/>
    <lineage>
        <taxon>Bacteria</taxon>
        <taxon>Bacillati</taxon>
        <taxon>Actinomycetota</taxon>
        <taxon>Actinomycetes</taxon>
        <taxon>Streptosporangiales</taxon>
        <taxon>Streptosporangiaceae</taxon>
        <taxon>Nonomuraea</taxon>
    </lineage>
</organism>
<accession>A0ABN3TEB5</accession>
<evidence type="ECO:0000313" key="2">
    <source>
        <dbReference type="Proteomes" id="UP001501666"/>
    </source>
</evidence>
<name>A0ABN3TEB5_9ACTN</name>
<dbReference type="EMBL" id="BAAATE010000061">
    <property type="protein sequence ID" value="GAA2700600.1"/>
    <property type="molecule type" value="Genomic_DNA"/>
</dbReference>
<gene>
    <name evidence="1" type="ORF">GCM10010412_097850</name>
</gene>